<name>A0AC60QEJ9_IXOPE</name>
<proteinExistence type="predicted"/>
<keyword evidence="2" id="KW-1185">Reference proteome</keyword>
<reference evidence="1 2" key="1">
    <citation type="journal article" date="2020" name="Cell">
        <title>Large-Scale Comparative Analyses of Tick Genomes Elucidate Their Genetic Diversity and Vector Capacities.</title>
        <authorList>
            <consortium name="Tick Genome and Microbiome Consortium (TIGMIC)"/>
            <person name="Jia N."/>
            <person name="Wang J."/>
            <person name="Shi W."/>
            <person name="Du L."/>
            <person name="Sun Y."/>
            <person name="Zhan W."/>
            <person name="Jiang J.F."/>
            <person name="Wang Q."/>
            <person name="Zhang B."/>
            <person name="Ji P."/>
            <person name="Bell-Sakyi L."/>
            <person name="Cui X.M."/>
            <person name="Yuan T.T."/>
            <person name="Jiang B.G."/>
            <person name="Yang W.F."/>
            <person name="Lam T.T."/>
            <person name="Chang Q.C."/>
            <person name="Ding S.J."/>
            <person name="Wang X.J."/>
            <person name="Zhu J.G."/>
            <person name="Ruan X.D."/>
            <person name="Zhao L."/>
            <person name="Wei J.T."/>
            <person name="Ye R.Z."/>
            <person name="Que T.C."/>
            <person name="Du C.H."/>
            <person name="Zhou Y.H."/>
            <person name="Cheng J.X."/>
            <person name="Dai P.F."/>
            <person name="Guo W.B."/>
            <person name="Han X.H."/>
            <person name="Huang E.J."/>
            <person name="Li L.F."/>
            <person name="Wei W."/>
            <person name="Gao Y.C."/>
            <person name="Liu J.Z."/>
            <person name="Shao H.Z."/>
            <person name="Wang X."/>
            <person name="Wang C.C."/>
            <person name="Yang T.C."/>
            <person name="Huo Q.B."/>
            <person name="Li W."/>
            <person name="Chen H.Y."/>
            <person name="Chen S.E."/>
            <person name="Zhou L.G."/>
            <person name="Ni X.B."/>
            <person name="Tian J.H."/>
            <person name="Sheng Y."/>
            <person name="Liu T."/>
            <person name="Pan Y.S."/>
            <person name="Xia L.Y."/>
            <person name="Li J."/>
            <person name="Zhao F."/>
            <person name="Cao W.C."/>
        </authorList>
    </citation>
    <scope>NUCLEOTIDE SEQUENCE [LARGE SCALE GENOMIC DNA]</scope>
    <source>
        <strain evidence="1">Iper-2018</strain>
    </source>
</reference>
<gene>
    <name evidence="1" type="ORF">HPB47_021396</name>
</gene>
<accession>A0AC60QEJ9</accession>
<comment type="caution">
    <text evidence="1">The sequence shown here is derived from an EMBL/GenBank/DDBJ whole genome shotgun (WGS) entry which is preliminary data.</text>
</comment>
<dbReference type="Proteomes" id="UP000805193">
    <property type="component" value="Unassembled WGS sequence"/>
</dbReference>
<protein>
    <submittedName>
        <fullName evidence="1">Uncharacterized protein</fullName>
    </submittedName>
</protein>
<evidence type="ECO:0000313" key="2">
    <source>
        <dbReference type="Proteomes" id="UP000805193"/>
    </source>
</evidence>
<dbReference type="EMBL" id="JABSTQ010009189">
    <property type="protein sequence ID" value="KAG0431866.1"/>
    <property type="molecule type" value="Genomic_DNA"/>
</dbReference>
<evidence type="ECO:0000313" key="1">
    <source>
        <dbReference type="EMBL" id="KAG0431866.1"/>
    </source>
</evidence>
<organism evidence="1 2">
    <name type="scientific">Ixodes persulcatus</name>
    <name type="common">Taiga tick</name>
    <dbReference type="NCBI Taxonomy" id="34615"/>
    <lineage>
        <taxon>Eukaryota</taxon>
        <taxon>Metazoa</taxon>
        <taxon>Ecdysozoa</taxon>
        <taxon>Arthropoda</taxon>
        <taxon>Chelicerata</taxon>
        <taxon>Arachnida</taxon>
        <taxon>Acari</taxon>
        <taxon>Parasitiformes</taxon>
        <taxon>Ixodida</taxon>
        <taxon>Ixodoidea</taxon>
        <taxon>Ixodidae</taxon>
        <taxon>Ixodinae</taxon>
        <taxon>Ixodes</taxon>
    </lineage>
</organism>
<sequence>MAGMPEDGGGGGGGYAQGPRTGEADSTITLQQEETDNVDSSRWASSAGHLAFAMYAKEDEGPSGAGGAEDCDEDGRRQDLAEDLGPVAKLERYACSDIVFHR</sequence>